<comment type="caution">
    <text evidence="1">The sequence shown here is derived from an EMBL/GenBank/DDBJ whole genome shotgun (WGS) entry which is preliminary data.</text>
</comment>
<evidence type="ECO:0000313" key="2">
    <source>
        <dbReference type="Proteomes" id="UP000789396"/>
    </source>
</evidence>
<keyword evidence="2" id="KW-1185">Reference proteome</keyword>
<feature type="non-terminal residue" evidence="1">
    <location>
        <position position="40"/>
    </location>
</feature>
<sequence length="40" mass="4672">PFIIFIRKLESDEPYLSSAYKTLQNLKNTVTNNLEISEEL</sequence>
<dbReference type="Proteomes" id="UP000789396">
    <property type="component" value="Unassembled WGS sequence"/>
</dbReference>
<name>A0A9N9NYE3_9GLOM</name>
<dbReference type="EMBL" id="CAJVPZ010049074">
    <property type="protein sequence ID" value="CAG8775250.1"/>
    <property type="molecule type" value="Genomic_DNA"/>
</dbReference>
<dbReference type="OrthoDB" id="2423732at2759"/>
<protein>
    <submittedName>
        <fullName evidence="1">467_t:CDS:1</fullName>
    </submittedName>
</protein>
<organism evidence="1 2">
    <name type="scientific">Racocetra fulgida</name>
    <dbReference type="NCBI Taxonomy" id="60492"/>
    <lineage>
        <taxon>Eukaryota</taxon>
        <taxon>Fungi</taxon>
        <taxon>Fungi incertae sedis</taxon>
        <taxon>Mucoromycota</taxon>
        <taxon>Glomeromycotina</taxon>
        <taxon>Glomeromycetes</taxon>
        <taxon>Diversisporales</taxon>
        <taxon>Gigasporaceae</taxon>
        <taxon>Racocetra</taxon>
    </lineage>
</organism>
<accession>A0A9N9NYE3</accession>
<feature type="non-terminal residue" evidence="1">
    <location>
        <position position="1"/>
    </location>
</feature>
<evidence type="ECO:0000313" key="1">
    <source>
        <dbReference type="EMBL" id="CAG8775250.1"/>
    </source>
</evidence>
<reference evidence="1" key="1">
    <citation type="submission" date="2021-06" db="EMBL/GenBank/DDBJ databases">
        <authorList>
            <person name="Kallberg Y."/>
            <person name="Tangrot J."/>
            <person name="Rosling A."/>
        </authorList>
    </citation>
    <scope>NUCLEOTIDE SEQUENCE</scope>
    <source>
        <strain evidence="1">IN212</strain>
    </source>
</reference>
<dbReference type="AlphaFoldDB" id="A0A9N9NYE3"/>
<gene>
    <name evidence="1" type="ORF">RFULGI_LOCUS15379</name>
</gene>
<proteinExistence type="predicted"/>